<proteinExistence type="inferred from homology"/>
<evidence type="ECO:0000256" key="1">
    <source>
        <dbReference type="ARBA" id="ARBA00001947"/>
    </source>
</evidence>
<protein>
    <submittedName>
        <fullName evidence="12">Uncharacterized protein</fullName>
    </submittedName>
</protein>
<keyword evidence="13" id="KW-1185">Reference proteome</keyword>
<comment type="cofactor">
    <cofactor evidence="1">
        <name>Zn(2+)</name>
        <dbReference type="ChEBI" id="CHEBI:29105"/>
    </cofactor>
</comment>
<comment type="similarity">
    <text evidence="2">Belongs to the peptidase M13 family.</text>
</comment>
<dbReference type="EMBL" id="JABSTV010001249">
    <property type="protein sequence ID" value="KAH7962349.1"/>
    <property type="molecule type" value="Genomic_DNA"/>
</dbReference>
<feature type="compositionally biased region" description="Polar residues" evidence="8">
    <location>
        <begin position="143"/>
        <end position="165"/>
    </location>
</feature>
<dbReference type="Gene3D" id="1.10.1380.10">
    <property type="entry name" value="Neutral endopeptidase , domain2"/>
    <property type="match status" value="1"/>
</dbReference>
<evidence type="ECO:0000256" key="4">
    <source>
        <dbReference type="ARBA" id="ARBA00022723"/>
    </source>
</evidence>
<comment type="caution">
    <text evidence="12">The sequence shown here is derived from an EMBL/GenBank/DDBJ whole genome shotgun (WGS) entry which is preliminary data.</text>
</comment>
<dbReference type="GO" id="GO:0046872">
    <property type="term" value="F:metal ion binding"/>
    <property type="evidence" value="ECO:0007669"/>
    <property type="project" value="UniProtKB-KW"/>
</dbReference>
<feature type="compositionally biased region" description="Low complexity" evidence="8">
    <location>
        <begin position="22"/>
        <end position="41"/>
    </location>
</feature>
<feature type="region of interest" description="Disordered" evidence="8">
    <location>
        <begin position="1"/>
        <end position="50"/>
    </location>
</feature>
<dbReference type="Pfam" id="PF05649">
    <property type="entry name" value="Peptidase_M13_N"/>
    <property type="match status" value="1"/>
</dbReference>
<feature type="domain" description="Peptidase M13 N-terminal" evidence="11">
    <location>
        <begin position="291"/>
        <end position="670"/>
    </location>
</feature>
<dbReference type="InterPro" id="IPR000718">
    <property type="entry name" value="Peptidase_M13"/>
</dbReference>
<organism evidence="12 13">
    <name type="scientific">Rhipicephalus sanguineus</name>
    <name type="common">Brown dog tick</name>
    <name type="synonym">Ixodes sanguineus</name>
    <dbReference type="NCBI Taxonomy" id="34632"/>
    <lineage>
        <taxon>Eukaryota</taxon>
        <taxon>Metazoa</taxon>
        <taxon>Ecdysozoa</taxon>
        <taxon>Arthropoda</taxon>
        <taxon>Chelicerata</taxon>
        <taxon>Arachnida</taxon>
        <taxon>Acari</taxon>
        <taxon>Parasitiformes</taxon>
        <taxon>Ixodida</taxon>
        <taxon>Ixodoidea</taxon>
        <taxon>Ixodidae</taxon>
        <taxon>Rhipicephalinae</taxon>
        <taxon>Rhipicephalus</taxon>
        <taxon>Rhipicephalus</taxon>
    </lineage>
</organism>
<evidence type="ECO:0000313" key="12">
    <source>
        <dbReference type="EMBL" id="KAH7962349.1"/>
    </source>
</evidence>
<evidence type="ECO:0000256" key="3">
    <source>
        <dbReference type="ARBA" id="ARBA00022670"/>
    </source>
</evidence>
<dbReference type="PROSITE" id="PS51885">
    <property type="entry name" value="NEPRILYSIN"/>
    <property type="match status" value="1"/>
</dbReference>
<dbReference type="InterPro" id="IPR024079">
    <property type="entry name" value="MetalloPept_cat_dom_sf"/>
</dbReference>
<evidence type="ECO:0000256" key="5">
    <source>
        <dbReference type="ARBA" id="ARBA00022801"/>
    </source>
</evidence>
<dbReference type="OMA" id="QACMFLL"/>
<dbReference type="Gene3D" id="3.40.390.10">
    <property type="entry name" value="Collagenase (Catalytic Domain)"/>
    <property type="match status" value="1"/>
</dbReference>
<feature type="transmembrane region" description="Helical" evidence="9">
    <location>
        <begin position="208"/>
        <end position="230"/>
    </location>
</feature>
<name>A0A9D4Q0W6_RHISA</name>
<evidence type="ECO:0000259" key="11">
    <source>
        <dbReference type="Pfam" id="PF05649"/>
    </source>
</evidence>
<dbReference type="VEuPathDB" id="VectorBase:RSAN_051971"/>
<evidence type="ECO:0000256" key="7">
    <source>
        <dbReference type="ARBA" id="ARBA00023049"/>
    </source>
</evidence>
<gene>
    <name evidence="12" type="ORF">HPB52_015555</name>
</gene>
<evidence type="ECO:0000259" key="10">
    <source>
        <dbReference type="Pfam" id="PF01431"/>
    </source>
</evidence>
<dbReference type="OrthoDB" id="6491022at2759"/>
<feature type="compositionally biased region" description="Polar residues" evidence="8">
    <location>
        <begin position="176"/>
        <end position="191"/>
    </location>
</feature>
<keyword evidence="9" id="KW-1133">Transmembrane helix</keyword>
<evidence type="ECO:0000256" key="2">
    <source>
        <dbReference type="ARBA" id="ARBA00007357"/>
    </source>
</evidence>
<dbReference type="Proteomes" id="UP000821837">
    <property type="component" value="Chromosome 3"/>
</dbReference>
<dbReference type="InterPro" id="IPR042089">
    <property type="entry name" value="Peptidase_M13_dom_2"/>
</dbReference>
<reference evidence="12" key="2">
    <citation type="submission" date="2021-09" db="EMBL/GenBank/DDBJ databases">
        <authorList>
            <person name="Jia N."/>
            <person name="Wang J."/>
            <person name="Shi W."/>
            <person name="Du L."/>
            <person name="Sun Y."/>
            <person name="Zhan W."/>
            <person name="Jiang J."/>
            <person name="Wang Q."/>
            <person name="Zhang B."/>
            <person name="Ji P."/>
            <person name="Sakyi L.B."/>
            <person name="Cui X."/>
            <person name="Yuan T."/>
            <person name="Jiang B."/>
            <person name="Yang W."/>
            <person name="Lam T.T.-Y."/>
            <person name="Chang Q."/>
            <person name="Ding S."/>
            <person name="Wang X."/>
            <person name="Zhu J."/>
            <person name="Ruan X."/>
            <person name="Zhao L."/>
            <person name="Wei J."/>
            <person name="Que T."/>
            <person name="Du C."/>
            <person name="Cheng J."/>
            <person name="Dai P."/>
            <person name="Han X."/>
            <person name="Huang E."/>
            <person name="Gao Y."/>
            <person name="Liu J."/>
            <person name="Shao H."/>
            <person name="Ye R."/>
            <person name="Li L."/>
            <person name="Wei W."/>
            <person name="Wang X."/>
            <person name="Wang C."/>
            <person name="Huo Q."/>
            <person name="Li W."/>
            <person name="Guo W."/>
            <person name="Chen H."/>
            <person name="Chen S."/>
            <person name="Zhou L."/>
            <person name="Zhou L."/>
            <person name="Ni X."/>
            <person name="Tian J."/>
            <person name="Zhou Y."/>
            <person name="Sheng Y."/>
            <person name="Liu T."/>
            <person name="Pan Y."/>
            <person name="Xia L."/>
            <person name="Li J."/>
            <person name="Zhao F."/>
            <person name="Cao W."/>
        </authorList>
    </citation>
    <scope>NUCLEOTIDE SEQUENCE</scope>
    <source>
        <strain evidence="12">Rsan-2018</strain>
        <tissue evidence="12">Larvae</tissue>
    </source>
</reference>
<keyword evidence="9" id="KW-0472">Membrane</keyword>
<dbReference type="AlphaFoldDB" id="A0A9D4Q0W6"/>
<keyword evidence="6" id="KW-0862">Zinc</keyword>
<feature type="domain" description="Peptidase M13 C-terminal" evidence="10">
    <location>
        <begin position="784"/>
        <end position="942"/>
    </location>
</feature>
<keyword evidence="3" id="KW-0645">Protease</keyword>
<dbReference type="InterPro" id="IPR008753">
    <property type="entry name" value="Peptidase_M13_N"/>
</dbReference>
<reference evidence="12" key="1">
    <citation type="journal article" date="2020" name="Cell">
        <title>Large-Scale Comparative Analyses of Tick Genomes Elucidate Their Genetic Diversity and Vector Capacities.</title>
        <authorList>
            <consortium name="Tick Genome and Microbiome Consortium (TIGMIC)"/>
            <person name="Jia N."/>
            <person name="Wang J."/>
            <person name="Shi W."/>
            <person name="Du L."/>
            <person name="Sun Y."/>
            <person name="Zhan W."/>
            <person name="Jiang J.F."/>
            <person name="Wang Q."/>
            <person name="Zhang B."/>
            <person name="Ji P."/>
            <person name="Bell-Sakyi L."/>
            <person name="Cui X.M."/>
            <person name="Yuan T.T."/>
            <person name="Jiang B.G."/>
            <person name="Yang W.F."/>
            <person name="Lam T.T."/>
            <person name="Chang Q.C."/>
            <person name="Ding S.J."/>
            <person name="Wang X.J."/>
            <person name="Zhu J.G."/>
            <person name="Ruan X.D."/>
            <person name="Zhao L."/>
            <person name="Wei J.T."/>
            <person name="Ye R.Z."/>
            <person name="Que T.C."/>
            <person name="Du C.H."/>
            <person name="Zhou Y.H."/>
            <person name="Cheng J.X."/>
            <person name="Dai P.F."/>
            <person name="Guo W.B."/>
            <person name="Han X.H."/>
            <person name="Huang E.J."/>
            <person name="Li L.F."/>
            <person name="Wei W."/>
            <person name="Gao Y.C."/>
            <person name="Liu J.Z."/>
            <person name="Shao H.Z."/>
            <person name="Wang X."/>
            <person name="Wang C.C."/>
            <person name="Yang T.C."/>
            <person name="Huo Q.B."/>
            <person name="Li W."/>
            <person name="Chen H.Y."/>
            <person name="Chen S.E."/>
            <person name="Zhou L.G."/>
            <person name="Ni X.B."/>
            <person name="Tian J.H."/>
            <person name="Sheng Y."/>
            <person name="Liu T."/>
            <person name="Pan Y.S."/>
            <person name="Xia L.Y."/>
            <person name="Li J."/>
            <person name="Zhao F."/>
            <person name="Cao W.C."/>
        </authorList>
    </citation>
    <scope>NUCLEOTIDE SEQUENCE</scope>
    <source>
        <strain evidence="12">Rsan-2018</strain>
    </source>
</reference>
<keyword evidence="7" id="KW-0482">Metalloprotease</keyword>
<keyword evidence="5" id="KW-0378">Hydrolase</keyword>
<dbReference type="GO" id="GO:0005886">
    <property type="term" value="C:plasma membrane"/>
    <property type="evidence" value="ECO:0007669"/>
    <property type="project" value="TreeGrafter"/>
</dbReference>
<dbReference type="GO" id="GO:0016485">
    <property type="term" value="P:protein processing"/>
    <property type="evidence" value="ECO:0007669"/>
    <property type="project" value="TreeGrafter"/>
</dbReference>
<dbReference type="PANTHER" id="PTHR11733:SF241">
    <property type="entry name" value="GH26575P-RELATED"/>
    <property type="match status" value="1"/>
</dbReference>
<evidence type="ECO:0000256" key="9">
    <source>
        <dbReference type="SAM" id="Phobius"/>
    </source>
</evidence>
<evidence type="ECO:0000256" key="8">
    <source>
        <dbReference type="SAM" id="MobiDB-lite"/>
    </source>
</evidence>
<dbReference type="InterPro" id="IPR018497">
    <property type="entry name" value="Peptidase_M13_C"/>
</dbReference>
<accession>A0A9D4Q0W6</accession>
<evidence type="ECO:0000313" key="13">
    <source>
        <dbReference type="Proteomes" id="UP000821837"/>
    </source>
</evidence>
<sequence>MDPFGQTAFMNPSPRPKRRRQFGGPRRGFSMAPLSSLSASPVTPYSPHSTAWFRAPSSPHIHMQGMPDAYSHYPVHLAFTPPPFPSQQVYGAPSARFFQDHPVPQAIPEQWPTNTLHTVEQLPSPPQPDSKQKKRRRNRNQRSESAGQLIQASQDDEGSSSNAASATPKRSRNARHSSQSTRWAVESQSSEPYEEAPPAKRTPKSCSLLPLAVLVVLVIVVIFGSAGRLFKVISEEFPPGGAIVNHRGVPTPTKPTLRPQPVSSPRTECNSESCQWQSRYLHHKLNDSIPPCDDFYSHVCSNEWFQNADVSLQPYGYSASTSTMLGLWDMLKQQPADYRKTSFLSDASQFMQRCVPGSKKDTGWKVFRRILSDVGIDEWPYGDPLPDSAAHKLAAKAEKMLGFSTLVSMSLRERPTSHEIMLHVNSPPILLRIYKDAFPGKDIKAYGEFVFEVLSLWNPGGHDILPSVLEIMDLEERISIAASHSARSVPVLHVTLSIDTIRSYPHWNWQSYFQHFLDGNMGQHSSSKIALLDPVYFNHLSSILAHATARTLLNYVGYKLVVFLSPLLPSNKADFMVPLSYHHHLATGVSKRLEACMFLLERLYPIPTRALVWSHLLKKAPSLLSGELADELQNMEHLARNEMKQAATHTSWLTQEEASVAVQKIERMKLVLAPRNRDDALRQVHVALQTSDNVSFIEAVYNTQRSLRQKYWRSDDLSLFHEPVTATDSAFVPGFVYEPDRNELSVSPVTVDFIVGISRHPDAVSVPFFLGEVLRGMFSAMSIRGSTIDADGDLRHWWTSTTEDRFVERAKCLQDSFADETRRYIQEELRDKFVFMEENVQDGAVLRPLYNVHRWLTKNSGPTGPIPGQAKGLSPNKLFFINWASTFCEPEQPQGVARDRVHFKISVPPRTRLNVALSRFQPFSTVFKCPVGSEMNPTKGCSFW</sequence>
<keyword evidence="4" id="KW-0479">Metal-binding</keyword>
<evidence type="ECO:0000256" key="6">
    <source>
        <dbReference type="ARBA" id="ARBA00022833"/>
    </source>
</evidence>
<dbReference type="PANTHER" id="PTHR11733">
    <property type="entry name" value="ZINC METALLOPROTEASE FAMILY M13 NEPRILYSIN-RELATED"/>
    <property type="match status" value="1"/>
</dbReference>
<feature type="region of interest" description="Disordered" evidence="8">
    <location>
        <begin position="244"/>
        <end position="268"/>
    </location>
</feature>
<keyword evidence="9" id="KW-0812">Transmembrane</keyword>
<feature type="region of interest" description="Disordered" evidence="8">
    <location>
        <begin position="118"/>
        <end position="203"/>
    </location>
</feature>
<dbReference type="SUPFAM" id="SSF55486">
    <property type="entry name" value="Metalloproteases ('zincins'), catalytic domain"/>
    <property type="match status" value="1"/>
</dbReference>
<dbReference type="Pfam" id="PF01431">
    <property type="entry name" value="Peptidase_M13"/>
    <property type="match status" value="1"/>
</dbReference>
<dbReference type="GO" id="GO:0004222">
    <property type="term" value="F:metalloendopeptidase activity"/>
    <property type="evidence" value="ECO:0007669"/>
    <property type="project" value="InterPro"/>
</dbReference>